<dbReference type="HAMAP" id="MF_00267">
    <property type="entry name" value="MinC"/>
    <property type="match status" value="1"/>
</dbReference>
<evidence type="ECO:0000313" key="12">
    <source>
        <dbReference type="Proteomes" id="UP000481852"/>
    </source>
</evidence>
<name>A0A6L5X5M8_9FIRM</name>
<reference evidence="11 12" key="1">
    <citation type="submission" date="2019-08" db="EMBL/GenBank/DDBJ databases">
        <title>In-depth cultivation of the pig gut microbiome towards novel bacterial diversity and tailored functional studies.</title>
        <authorList>
            <person name="Wylensek D."/>
            <person name="Hitch T.C.A."/>
            <person name="Clavel T."/>
        </authorList>
    </citation>
    <scope>NUCLEOTIDE SEQUENCE [LARGE SCALE GENOMIC DNA]</scope>
    <source>
        <strain evidence="11 12">Oil+RF-744-WCA-WT-11</strain>
    </source>
</reference>
<evidence type="ECO:0000256" key="3">
    <source>
        <dbReference type="ARBA" id="ARBA00023210"/>
    </source>
</evidence>
<comment type="similarity">
    <text evidence="1 7">Belongs to the MinC family.</text>
</comment>
<dbReference type="InterPro" id="IPR005526">
    <property type="entry name" value="Septum_form_inhib_MinC_C"/>
</dbReference>
<feature type="region of interest" description="Disordered" evidence="8">
    <location>
        <begin position="229"/>
        <end position="249"/>
    </location>
</feature>
<dbReference type="InterPro" id="IPR016098">
    <property type="entry name" value="CAP/MinC_C"/>
</dbReference>
<evidence type="ECO:0000256" key="6">
    <source>
        <dbReference type="ARBA" id="ARBA00046874"/>
    </source>
</evidence>
<evidence type="ECO:0000256" key="2">
    <source>
        <dbReference type="ARBA" id="ARBA00022618"/>
    </source>
</evidence>
<dbReference type="RefSeq" id="WP_154524966.1">
    <property type="nucleotide sequence ID" value="NZ_JAXFDQ010000005.1"/>
</dbReference>
<dbReference type="PANTHER" id="PTHR34108">
    <property type="entry name" value="SEPTUM SITE-DETERMINING PROTEIN MINC"/>
    <property type="match status" value="1"/>
</dbReference>
<keyword evidence="2 7" id="KW-0132">Cell division</keyword>
<sequence length="249" mass="26916">MASFELKSNQYVLTLLCAPDVPFETLLEDVRDKFRKSAKFFKNGQMAVRFQGRGLSDEEQRLLVKAITDSCQLDITCIIDEDASRQEKEAELIAKSIRDTTENSAALVTQSLKNGQRLSFGRTVVILGDVQPGAEVVSDGSIVVLGIAMGILRAGASGNEHSFISGTVLKPFEISIAGHRAVSGIRKTEIDREYAPDPKVACLREGHISLEPLSGDLFDAILHGKKLPGKNSRGAADSMTGTDAPQKKA</sequence>
<keyword evidence="12" id="KW-1185">Reference proteome</keyword>
<evidence type="ECO:0000256" key="1">
    <source>
        <dbReference type="ARBA" id="ARBA00006291"/>
    </source>
</evidence>
<protein>
    <recommendedName>
        <fullName evidence="7">Probable septum site-determining protein MinC</fullName>
    </recommendedName>
</protein>
<dbReference type="PANTHER" id="PTHR34108:SF1">
    <property type="entry name" value="SEPTUM SITE-DETERMINING PROTEIN MINC"/>
    <property type="match status" value="1"/>
</dbReference>
<keyword evidence="4 7" id="KW-0131">Cell cycle</keyword>
<gene>
    <name evidence="7" type="primary">minC</name>
    <name evidence="11" type="ORF">FYJ35_06925</name>
</gene>
<dbReference type="Pfam" id="PF03775">
    <property type="entry name" value="MinC_C"/>
    <property type="match status" value="1"/>
</dbReference>
<dbReference type="Gene3D" id="3.30.160.540">
    <property type="match status" value="1"/>
</dbReference>
<evidence type="ECO:0000256" key="5">
    <source>
        <dbReference type="ARBA" id="ARBA00025606"/>
    </source>
</evidence>
<dbReference type="GO" id="GO:1901891">
    <property type="term" value="P:regulation of cell septum assembly"/>
    <property type="evidence" value="ECO:0007669"/>
    <property type="project" value="InterPro"/>
</dbReference>
<evidence type="ECO:0000259" key="10">
    <source>
        <dbReference type="Pfam" id="PF05209"/>
    </source>
</evidence>
<dbReference type="Gene3D" id="2.160.20.70">
    <property type="match status" value="1"/>
</dbReference>
<evidence type="ECO:0000259" key="9">
    <source>
        <dbReference type="Pfam" id="PF03775"/>
    </source>
</evidence>
<dbReference type="InterPro" id="IPR007874">
    <property type="entry name" value="MinC_N"/>
</dbReference>
<feature type="domain" description="Septum formation inhibitor MinC N-terminal" evidence="10">
    <location>
        <begin position="4"/>
        <end position="68"/>
    </location>
</feature>
<organism evidence="11 12">
    <name type="scientific">Porcincola intestinalis</name>
    <dbReference type="NCBI Taxonomy" id="2606632"/>
    <lineage>
        <taxon>Bacteria</taxon>
        <taxon>Bacillati</taxon>
        <taxon>Bacillota</taxon>
        <taxon>Clostridia</taxon>
        <taxon>Lachnospirales</taxon>
        <taxon>Lachnospiraceae</taxon>
        <taxon>Porcincola</taxon>
    </lineage>
</organism>
<dbReference type="EMBL" id="VULZ01000006">
    <property type="protein sequence ID" value="MSS14777.1"/>
    <property type="molecule type" value="Genomic_DNA"/>
</dbReference>
<dbReference type="InterPro" id="IPR013033">
    <property type="entry name" value="MinC"/>
</dbReference>
<accession>A0A6L5X5M8</accession>
<dbReference type="GO" id="GO:0000902">
    <property type="term" value="P:cell morphogenesis"/>
    <property type="evidence" value="ECO:0007669"/>
    <property type="project" value="InterPro"/>
</dbReference>
<proteinExistence type="inferred from homology"/>
<comment type="function">
    <text evidence="5 7">Cell division inhibitor that blocks the formation of polar Z ring septums. Rapidly oscillates between the poles of the cell to destabilize FtsZ filaments that have formed before they mature into polar Z rings. Prevents FtsZ polymerization.</text>
</comment>
<dbReference type="AlphaFoldDB" id="A0A6L5X5M8"/>
<comment type="caution">
    <text evidence="11">The sequence shown here is derived from an EMBL/GenBank/DDBJ whole genome shotgun (WGS) entry which is preliminary data.</text>
</comment>
<dbReference type="SUPFAM" id="SSF63848">
    <property type="entry name" value="Cell-division inhibitor MinC, C-terminal domain"/>
    <property type="match status" value="1"/>
</dbReference>
<evidence type="ECO:0000256" key="4">
    <source>
        <dbReference type="ARBA" id="ARBA00023306"/>
    </source>
</evidence>
<comment type="subunit">
    <text evidence="6 7">Interacts with MinD and FtsZ.</text>
</comment>
<dbReference type="Pfam" id="PF05209">
    <property type="entry name" value="MinC_N"/>
    <property type="match status" value="1"/>
</dbReference>
<dbReference type="GO" id="GO:0000917">
    <property type="term" value="P:division septum assembly"/>
    <property type="evidence" value="ECO:0007669"/>
    <property type="project" value="UniProtKB-KW"/>
</dbReference>
<evidence type="ECO:0000256" key="7">
    <source>
        <dbReference type="HAMAP-Rule" id="MF_00267"/>
    </source>
</evidence>
<dbReference type="InterPro" id="IPR036145">
    <property type="entry name" value="MinC_C_sf"/>
</dbReference>
<dbReference type="Proteomes" id="UP000481852">
    <property type="component" value="Unassembled WGS sequence"/>
</dbReference>
<evidence type="ECO:0000313" key="11">
    <source>
        <dbReference type="EMBL" id="MSS14777.1"/>
    </source>
</evidence>
<evidence type="ECO:0000256" key="8">
    <source>
        <dbReference type="SAM" id="MobiDB-lite"/>
    </source>
</evidence>
<feature type="domain" description="Septum formation inhibitor MinC C-terminal" evidence="9">
    <location>
        <begin position="108"/>
        <end position="208"/>
    </location>
</feature>
<keyword evidence="3 7" id="KW-0717">Septation</keyword>